<name>A0A2J6QL99_9HELO</name>
<accession>A0A2J6QL99</accession>
<gene>
    <name evidence="2" type="ORF">NA56DRAFT_697204</name>
</gene>
<evidence type="ECO:0000313" key="3">
    <source>
        <dbReference type="Proteomes" id="UP000235672"/>
    </source>
</evidence>
<evidence type="ECO:0000256" key="1">
    <source>
        <dbReference type="SAM" id="MobiDB-lite"/>
    </source>
</evidence>
<reference evidence="2 3" key="1">
    <citation type="submission" date="2016-05" db="EMBL/GenBank/DDBJ databases">
        <title>A degradative enzymes factory behind the ericoid mycorrhizal symbiosis.</title>
        <authorList>
            <consortium name="DOE Joint Genome Institute"/>
            <person name="Martino E."/>
            <person name="Morin E."/>
            <person name="Grelet G."/>
            <person name="Kuo A."/>
            <person name="Kohler A."/>
            <person name="Daghino S."/>
            <person name="Barry K."/>
            <person name="Choi C."/>
            <person name="Cichocki N."/>
            <person name="Clum A."/>
            <person name="Copeland A."/>
            <person name="Hainaut M."/>
            <person name="Haridas S."/>
            <person name="Labutti K."/>
            <person name="Lindquist E."/>
            <person name="Lipzen A."/>
            <person name="Khouja H.-R."/>
            <person name="Murat C."/>
            <person name="Ohm R."/>
            <person name="Olson A."/>
            <person name="Spatafora J."/>
            <person name="Veneault-Fourrey C."/>
            <person name="Henrissat B."/>
            <person name="Grigoriev I."/>
            <person name="Martin F."/>
            <person name="Perotto S."/>
        </authorList>
    </citation>
    <scope>NUCLEOTIDE SEQUENCE [LARGE SCALE GENOMIC DNA]</scope>
    <source>
        <strain evidence="2 3">UAMH 7357</strain>
    </source>
</reference>
<proteinExistence type="predicted"/>
<feature type="region of interest" description="Disordered" evidence="1">
    <location>
        <begin position="240"/>
        <end position="268"/>
    </location>
</feature>
<feature type="region of interest" description="Disordered" evidence="1">
    <location>
        <begin position="206"/>
        <end position="226"/>
    </location>
</feature>
<keyword evidence="3" id="KW-1185">Reference proteome</keyword>
<feature type="compositionally biased region" description="Polar residues" evidence="1">
    <location>
        <begin position="212"/>
        <end position="226"/>
    </location>
</feature>
<dbReference type="EMBL" id="KZ613466">
    <property type="protein sequence ID" value="PMD27051.1"/>
    <property type="molecule type" value="Genomic_DNA"/>
</dbReference>
<evidence type="ECO:0000313" key="2">
    <source>
        <dbReference type="EMBL" id="PMD27051.1"/>
    </source>
</evidence>
<dbReference type="AlphaFoldDB" id="A0A2J6QL99"/>
<dbReference type="Proteomes" id="UP000235672">
    <property type="component" value="Unassembled WGS sequence"/>
</dbReference>
<protein>
    <submittedName>
        <fullName evidence="2">Uncharacterized protein</fullName>
    </submittedName>
</protein>
<sequence>MRNGGSETWKPTSTHRELITRQILQRKERLATQHLSKLTRAREIGLVLACQISRRTDGARVVEDEPTALLHKSTTDSLIATPLHTTTLLVPMVSLVHDRECWPNSGPITPPTKMILPVTPMAPGPYYGGGMTETSASYKVSKSPVFDVTTDLPEGVRPGSSRLSWESIRCQSPRIFTPKSRQPTGLGGVNHPMLNSNLGYSGAKIKHAPEPSLSNRQGSEHNTTQRTSLIALEIGFPDYVRFKPRTPPQENQNGIADNAGNADDSEED</sequence>
<organism evidence="2 3">
    <name type="scientific">Hyaloscypha hepaticicola</name>
    <dbReference type="NCBI Taxonomy" id="2082293"/>
    <lineage>
        <taxon>Eukaryota</taxon>
        <taxon>Fungi</taxon>
        <taxon>Dikarya</taxon>
        <taxon>Ascomycota</taxon>
        <taxon>Pezizomycotina</taxon>
        <taxon>Leotiomycetes</taxon>
        <taxon>Helotiales</taxon>
        <taxon>Hyaloscyphaceae</taxon>
        <taxon>Hyaloscypha</taxon>
    </lineage>
</organism>